<evidence type="ECO:0008006" key="4">
    <source>
        <dbReference type="Google" id="ProtNLM"/>
    </source>
</evidence>
<evidence type="ECO:0000256" key="1">
    <source>
        <dbReference type="ARBA" id="ARBA00023002"/>
    </source>
</evidence>
<organism evidence="2 3">
    <name type="scientific">Tetraparma gracilis</name>
    <dbReference type="NCBI Taxonomy" id="2962635"/>
    <lineage>
        <taxon>Eukaryota</taxon>
        <taxon>Sar</taxon>
        <taxon>Stramenopiles</taxon>
        <taxon>Ochrophyta</taxon>
        <taxon>Bolidophyceae</taxon>
        <taxon>Parmales</taxon>
        <taxon>Triparmaceae</taxon>
        <taxon>Tetraparma</taxon>
    </lineage>
</organism>
<dbReference type="PANTHER" id="PTHR10366">
    <property type="entry name" value="NAD DEPENDENT EPIMERASE/DEHYDRATASE"/>
    <property type="match status" value="1"/>
</dbReference>
<dbReference type="Gene3D" id="3.40.50.720">
    <property type="entry name" value="NAD(P)-binding Rossmann-like Domain"/>
    <property type="match status" value="1"/>
</dbReference>
<reference evidence="2 3" key="1">
    <citation type="journal article" date="2023" name="Commun. Biol.">
        <title>Genome analysis of Parmales, the sister group of diatoms, reveals the evolutionary specialization of diatoms from phago-mixotrophs to photoautotrophs.</title>
        <authorList>
            <person name="Ban H."/>
            <person name="Sato S."/>
            <person name="Yoshikawa S."/>
            <person name="Yamada K."/>
            <person name="Nakamura Y."/>
            <person name="Ichinomiya M."/>
            <person name="Sato N."/>
            <person name="Blanc-Mathieu R."/>
            <person name="Endo H."/>
            <person name="Kuwata A."/>
            <person name="Ogata H."/>
        </authorList>
    </citation>
    <scope>NUCLEOTIDE SEQUENCE [LARGE SCALE GENOMIC DNA]</scope>
</reference>
<sequence length="194" mass="21132">MFTPPNRYYTSKDWNTVSELSENEFGGSYQWSKKESERIAMELAAKSGLPLISLCPSLIFGPMRCSAQLGSQSVKLVAAWVRGERPVESRLSVDVRDVATAHLAAGIKLERGGEGGRFLLTSERRMPSAELRDILVAAGGSANMTADLTFRGGLVELGEKEVHAQDELKEGLGVVLRGTEETMRDMVASLNKLS</sequence>
<dbReference type="Proteomes" id="UP001165060">
    <property type="component" value="Unassembled WGS sequence"/>
</dbReference>
<dbReference type="InterPro" id="IPR036291">
    <property type="entry name" value="NAD(P)-bd_dom_sf"/>
</dbReference>
<name>A0ABQ6MMP2_9STRA</name>
<proteinExistence type="predicted"/>
<dbReference type="InterPro" id="IPR050425">
    <property type="entry name" value="NAD(P)_dehydrat-like"/>
</dbReference>
<keyword evidence="1" id="KW-0560">Oxidoreductase</keyword>
<keyword evidence="3" id="KW-1185">Reference proteome</keyword>
<accession>A0ABQ6MMP2</accession>
<dbReference type="PANTHER" id="PTHR10366:SF831">
    <property type="entry name" value="NAD-DEPENDENT EPIMERASE_DEHYDRATASE DOMAIN-CONTAINING PROTEIN"/>
    <property type="match status" value="1"/>
</dbReference>
<evidence type="ECO:0000313" key="2">
    <source>
        <dbReference type="EMBL" id="GMI29391.1"/>
    </source>
</evidence>
<dbReference type="SUPFAM" id="SSF51735">
    <property type="entry name" value="NAD(P)-binding Rossmann-fold domains"/>
    <property type="match status" value="1"/>
</dbReference>
<gene>
    <name evidence="2" type="ORF">TeGR_g5823</name>
</gene>
<comment type="caution">
    <text evidence="2">The sequence shown here is derived from an EMBL/GenBank/DDBJ whole genome shotgun (WGS) entry which is preliminary data.</text>
</comment>
<evidence type="ECO:0000313" key="3">
    <source>
        <dbReference type="Proteomes" id="UP001165060"/>
    </source>
</evidence>
<dbReference type="EMBL" id="BRYB01005817">
    <property type="protein sequence ID" value="GMI29391.1"/>
    <property type="molecule type" value="Genomic_DNA"/>
</dbReference>
<protein>
    <recommendedName>
        <fullName evidence="4">NAD-dependent epimerase/dehydratase domain-containing protein</fullName>
    </recommendedName>
</protein>